<organism evidence="3">
    <name type="scientific">Arcella intermedia</name>
    <dbReference type="NCBI Taxonomy" id="1963864"/>
    <lineage>
        <taxon>Eukaryota</taxon>
        <taxon>Amoebozoa</taxon>
        <taxon>Tubulinea</taxon>
        <taxon>Elardia</taxon>
        <taxon>Arcellinida</taxon>
        <taxon>Sphaerothecina</taxon>
        <taxon>Arcellidae</taxon>
        <taxon>Arcella</taxon>
    </lineage>
</organism>
<evidence type="ECO:0000313" key="3">
    <source>
        <dbReference type="EMBL" id="NDV32170.1"/>
    </source>
</evidence>
<dbReference type="InterPro" id="IPR000210">
    <property type="entry name" value="BTB/POZ_dom"/>
</dbReference>
<proteinExistence type="predicted"/>
<dbReference type="PROSITE" id="PS50097">
    <property type="entry name" value="BTB"/>
    <property type="match status" value="1"/>
</dbReference>
<evidence type="ECO:0000259" key="2">
    <source>
        <dbReference type="PROSITE" id="PS50097"/>
    </source>
</evidence>
<sequence>MFDDETADVVFVVEKQKIPAHRCILAKASLPFKSMFFGGMRESKEKEVAIGNENVSPDCFKVFLEYIYTRVAPLTTDNLFPLLNLSKMYEIMSLQQQVQDHLIKLATPENAILLLQKAYTHKEQGILEALLKIISYHTKESLQQSSFLQIQDPEVLELITQLNTMAISELDLFMKMVQWIKHNNPPPKAHHSSHSSTSSGSQSGSSSPHIQPSHKKILSNIRYACISKEDLVTLVKPTMMAPNELYVAALEYHCAPSAVEAQLEPFQAMFREFPTDTDIGFLADLPEFRSYRYEFAIAQAENAGSHKEYAIVEEGQFKDMCPFFLLSYHKKRVLALDSFLSTNWAVRIASGKHIKFPSGFLSLQKLEIQKGEYVSLQLYPSFPLPTSNFWSYNVTFAGGSPGTLYPVLCIKKVS</sequence>
<dbReference type="PANTHER" id="PTHR24410">
    <property type="entry name" value="HL07962P-RELATED"/>
    <property type="match status" value="1"/>
</dbReference>
<dbReference type="SMART" id="SM00225">
    <property type="entry name" value="BTB"/>
    <property type="match status" value="1"/>
</dbReference>
<dbReference type="Gene3D" id="1.25.40.420">
    <property type="match status" value="1"/>
</dbReference>
<dbReference type="InterPro" id="IPR051481">
    <property type="entry name" value="BTB-POZ/Galectin-3-binding"/>
</dbReference>
<dbReference type="EMBL" id="GIBP01003201">
    <property type="protein sequence ID" value="NDV32170.1"/>
    <property type="molecule type" value="Transcribed_RNA"/>
</dbReference>
<feature type="region of interest" description="Disordered" evidence="1">
    <location>
        <begin position="184"/>
        <end position="212"/>
    </location>
</feature>
<dbReference type="Pfam" id="PF07707">
    <property type="entry name" value="BACK"/>
    <property type="match status" value="1"/>
</dbReference>
<dbReference type="Pfam" id="PF00651">
    <property type="entry name" value="BTB"/>
    <property type="match status" value="1"/>
</dbReference>
<dbReference type="Gene3D" id="3.30.710.10">
    <property type="entry name" value="Potassium Channel Kv1.1, Chain A"/>
    <property type="match status" value="1"/>
</dbReference>
<accession>A0A6B2L5H6</accession>
<name>A0A6B2L5H6_9EUKA</name>
<dbReference type="InterPro" id="IPR011705">
    <property type="entry name" value="BACK"/>
</dbReference>
<dbReference type="InterPro" id="IPR011333">
    <property type="entry name" value="SKP1/BTB/POZ_sf"/>
</dbReference>
<dbReference type="SUPFAM" id="SSF54695">
    <property type="entry name" value="POZ domain"/>
    <property type="match status" value="1"/>
</dbReference>
<feature type="compositionally biased region" description="Low complexity" evidence="1">
    <location>
        <begin position="194"/>
        <end position="211"/>
    </location>
</feature>
<evidence type="ECO:0000256" key="1">
    <source>
        <dbReference type="SAM" id="MobiDB-lite"/>
    </source>
</evidence>
<feature type="domain" description="BTB" evidence="2">
    <location>
        <begin position="7"/>
        <end position="76"/>
    </location>
</feature>
<dbReference type="PANTHER" id="PTHR24410:SF23">
    <property type="entry name" value="BTB DOMAIN-CONTAINING PROTEIN-RELATED"/>
    <property type="match status" value="1"/>
</dbReference>
<dbReference type="CDD" id="cd18186">
    <property type="entry name" value="BTB_POZ_ZBTB_KLHL-like"/>
    <property type="match status" value="1"/>
</dbReference>
<protein>
    <recommendedName>
        <fullName evidence="2">BTB domain-containing protein</fullName>
    </recommendedName>
</protein>
<dbReference type="AlphaFoldDB" id="A0A6B2L5H6"/>
<reference evidence="3" key="1">
    <citation type="journal article" date="2020" name="J. Eukaryot. Microbiol.">
        <title>De novo Sequencing, Assembly and Annotation of the Transcriptome for the Free-Living Testate Amoeba Arcella intermedia.</title>
        <authorList>
            <person name="Ribeiro G.M."/>
            <person name="Porfirio-Sousa A.L."/>
            <person name="Maurer-Alcala X.X."/>
            <person name="Katz L.A."/>
            <person name="Lahr D.J.G."/>
        </authorList>
    </citation>
    <scope>NUCLEOTIDE SEQUENCE</scope>
</reference>